<feature type="transmembrane region" description="Helical" evidence="1">
    <location>
        <begin position="54"/>
        <end position="74"/>
    </location>
</feature>
<evidence type="ECO:0000313" key="2">
    <source>
        <dbReference type="EMBL" id="MTH55593.1"/>
    </source>
</evidence>
<dbReference type="EMBL" id="WMIB01000033">
    <property type="protein sequence ID" value="MTH55593.1"/>
    <property type="molecule type" value="Genomic_DNA"/>
</dbReference>
<dbReference type="AlphaFoldDB" id="A0A7X2S8E9"/>
<keyword evidence="1" id="KW-0812">Transmembrane</keyword>
<reference evidence="2 3" key="1">
    <citation type="journal article" date="2017" name="Int. J. Syst. Evol. Microbiol.">
        <title>Bacillus mangrovi sp. nov., isolated from a sediment sample from a mangrove forest.</title>
        <authorList>
            <person name="Gupta V."/>
            <person name="Singh P.K."/>
            <person name="Korpole S."/>
            <person name="Tanuku N.R.S."/>
            <person name="Pinnaka A.K."/>
        </authorList>
    </citation>
    <scope>NUCLEOTIDE SEQUENCE [LARGE SCALE GENOMIC DNA]</scope>
    <source>
        <strain evidence="2 3">KCTC 33872</strain>
    </source>
</reference>
<name>A0A7X2S8E9_9BACI</name>
<keyword evidence="1" id="KW-1133">Transmembrane helix</keyword>
<accession>A0A7X2S8E9</accession>
<evidence type="ECO:0000313" key="3">
    <source>
        <dbReference type="Proteomes" id="UP000434639"/>
    </source>
</evidence>
<organism evidence="2 3">
    <name type="scientific">Metabacillus mangrovi</name>
    <dbReference type="NCBI Taxonomy" id="1491830"/>
    <lineage>
        <taxon>Bacteria</taxon>
        <taxon>Bacillati</taxon>
        <taxon>Bacillota</taxon>
        <taxon>Bacilli</taxon>
        <taxon>Bacillales</taxon>
        <taxon>Bacillaceae</taxon>
        <taxon>Metabacillus</taxon>
    </lineage>
</organism>
<dbReference type="OrthoDB" id="9884456at2"/>
<dbReference type="RefSeq" id="WP_155114091.1">
    <property type="nucleotide sequence ID" value="NZ_WMIB01000033.1"/>
</dbReference>
<dbReference type="Proteomes" id="UP000434639">
    <property type="component" value="Unassembled WGS sequence"/>
</dbReference>
<evidence type="ECO:0000256" key="1">
    <source>
        <dbReference type="SAM" id="Phobius"/>
    </source>
</evidence>
<keyword evidence="3" id="KW-1185">Reference proteome</keyword>
<proteinExistence type="predicted"/>
<keyword evidence="1" id="KW-0472">Membrane</keyword>
<sequence length="77" mass="8878">MPELYLILLIAYAVCFALFSLLFFFLHASAGKEKPFVHASEDVVDLFLLKPAGWLFSILYFLYLAAAYPVWWLTRGK</sequence>
<protein>
    <submittedName>
        <fullName evidence="2">Uncharacterized protein</fullName>
    </submittedName>
</protein>
<gene>
    <name evidence="2" type="ORF">GKZ89_19550</name>
</gene>
<comment type="caution">
    <text evidence="2">The sequence shown here is derived from an EMBL/GenBank/DDBJ whole genome shotgun (WGS) entry which is preliminary data.</text>
</comment>